<evidence type="ECO:0000256" key="6">
    <source>
        <dbReference type="ARBA" id="ARBA00023136"/>
    </source>
</evidence>
<evidence type="ECO:0000313" key="9">
    <source>
        <dbReference type="EMBL" id="MBM6878431.1"/>
    </source>
</evidence>
<evidence type="ECO:0000256" key="1">
    <source>
        <dbReference type="ARBA" id="ARBA00004141"/>
    </source>
</evidence>
<keyword evidence="6 7" id="KW-0472">Membrane</keyword>
<comment type="caution">
    <text evidence="9">The sequence shown here is derived from an EMBL/GenBank/DDBJ whole genome shotgun (WGS) entry which is preliminary data.</text>
</comment>
<proteinExistence type="inferred from homology"/>
<feature type="transmembrane region" description="Helical" evidence="7">
    <location>
        <begin position="299"/>
        <end position="315"/>
    </location>
</feature>
<dbReference type="Proteomes" id="UP000729290">
    <property type="component" value="Unassembled WGS sequence"/>
</dbReference>
<feature type="transmembrane region" description="Helical" evidence="7">
    <location>
        <begin position="321"/>
        <end position="338"/>
    </location>
</feature>
<dbReference type="RefSeq" id="WP_205134240.1">
    <property type="nucleotide sequence ID" value="NZ_JACSNT010000014.1"/>
</dbReference>
<keyword evidence="9" id="KW-0645">Protease</keyword>
<keyword evidence="3 7" id="KW-0812">Transmembrane</keyword>
<evidence type="ECO:0000256" key="4">
    <source>
        <dbReference type="ARBA" id="ARBA00022801"/>
    </source>
</evidence>
<comment type="subcellular location">
    <subcellularLocation>
        <location evidence="1">Membrane</location>
        <topology evidence="1">Multi-pass membrane protein</topology>
    </subcellularLocation>
</comment>
<evidence type="ECO:0000313" key="10">
    <source>
        <dbReference type="Proteomes" id="UP000729290"/>
    </source>
</evidence>
<feature type="transmembrane region" description="Helical" evidence="7">
    <location>
        <begin position="269"/>
        <end position="287"/>
    </location>
</feature>
<feature type="transmembrane region" description="Helical" evidence="7">
    <location>
        <begin position="165"/>
        <end position="184"/>
    </location>
</feature>
<dbReference type="GO" id="GO:0006508">
    <property type="term" value="P:proteolysis"/>
    <property type="evidence" value="ECO:0007669"/>
    <property type="project" value="UniProtKB-KW"/>
</dbReference>
<name>A0ABS2GAH5_9FIRM</name>
<keyword evidence="10" id="KW-1185">Reference proteome</keyword>
<comment type="similarity">
    <text evidence="2">Belongs to the peptidase S54 family.</text>
</comment>
<evidence type="ECO:0000256" key="2">
    <source>
        <dbReference type="ARBA" id="ARBA00009045"/>
    </source>
</evidence>
<gene>
    <name evidence="9" type="ORF">H9X83_09735</name>
</gene>
<dbReference type="Pfam" id="PF01694">
    <property type="entry name" value="Rhomboid"/>
    <property type="match status" value="1"/>
</dbReference>
<evidence type="ECO:0000259" key="8">
    <source>
        <dbReference type="Pfam" id="PF01694"/>
    </source>
</evidence>
<dbReference type="EMBL" id="JACSNV010000014">
    <property type="protein sequence ID" value="MBM6878431.1"/>
    <property type="molecule type" value="Genomic_DNA"/>
</dbReference>
<evidence type="ECO:0000256" key="5">
    <source>
        <dbReference type="ARBA" id="ARBA00022989"/>
    </source>
</evidence>
<protein>
    <submittedName>
        <fullName evidence="9">Rhomboid family intramembrane serine protease</fullName>
    </submittedName>
</protein>
<dbReference type="InterPro" id="IPR035952">
    <property type="entry name" value="Rhomboid-like_sf"/>
</dbReference>
<dbReference type="InterPro" id="IPR022764">
    <property type="entry name" value="Peptidase_S54_rhomboid_dom"/>
</dbReference>
<feature type="domain" description="Peptidase S54 rhomboid" evidence="8">
    <location>
        <begin position="205"/>
        <end position="340"/>
    </location>
</feature>
<evidence type="ECO:0000256" key="7">
    <source>
        <dbReference type="SAM" id="Phobius"/>
    </source>
</evidence>
<dbReference type="GO" id="GO:0008233">
    <property type="term" value="F:peptidase activity"/>
    <property type="evidence" value="ECO:0007669"/>
    <property type="project" value="UniProtKB-KW"/>
</dbReference>
<organism evidence="9 10">
    <name type="scientific">Anaerotignum lactatifermentans</name>
    <dbReference type="NCBI Taxonomy" id="160404"/>
    <lineage>
        <taxon>Bacteria</taxon>
        <taxon>Bacillati</taxon>
        <taxon>Bacillota</taxon>
        <taxon>Clostridia</taxon>
        <taxon>Lachnospirales</taxon>
        <taxon>Anaerotignaceae</taxon>
        <taxon>Anaerotignum</taxon>
    </lineage>
</organism>
<reference evidence="9 10" key="1">
    <citation type="journal article" date="2021" name="Sci. Rep.">
        <title>The distribution of antibiotic resistance genes in chicken gut microbiota commensals.</title>
        <authorList>
            <person name="Juricova H."/>
            <person name="Matiasovicova J."/>
            <person name="Kubasova T."/>
            <person name="Cejkova D."/>
            <person name="Rychlik I."/>
        </authorList>
    </citation>
    <scope>NUCLEOTIDE SEQUENCE [LARGE SCALE GENOMIC DNA]</scope>
    <source>
        <strain evidence="9 10">An431b</strain>
    </source>
</reference>
<sequence>MEHLEFLERLDVWMRERGFFPFRNTDGQFFRGLYWRAENPVFYVIAIGDGGRDDPRRWQEVFTAAAEAVQEQAEEMHCTRKVCLCLLTDTAYCQETADFVAAREISFDDPIQYIWWYFPLDQRRLYTGKDQPKKMLGLEKMLIAAAGGEGPVPMTPAAQEMTRPVVTWTIFAICALILAGMYLTGRKEEWIYAFGSGWEGVVEQRQYYRMVTSMFLHDGPLHLAANSIYLFYFGVPVERLLGRGRFVLLFLLSGLCGNLLSLFCGGWLGVGASGAIFGLLGTALLWTKERGAQATGMNYATMLLLALTALGMGWLDTGVDNYAHLGGFLCGMALFLLFRRKERKKTAH</sequence>
<dbReference type="PANTHER" id="PTHR43731">
    <property type="entry name" value="RHOMBOID PROTEASE"/>
    <property type="match status" value="1"/>
</dbReference>
<evidence type="ECO:0000256" key="3">
    <source>
        <dbReference type="ARBA" id="ARBA00022692"/>
    </source>
</evidence>
<dbReference type="InterPro" id="IPR050925">
    <property type="entry name" value="Rhomboid_protease_S54"/>
</dbReference>
<dbReference type="PANTHER" id="PTHR43731:SF14">
    <property type="entry name" value="PRESENILIN-ASSOCIATED RHOMBOID-LIKE PROTEIN, MITOCHONDRIAL"/>
    <property type="match status" value="1"/>
</dbReference>
<keyword evidence="5 7" id="KW-1133">Transmembrane helix</keyword>
<dbReference type="SUPFAM" id="SSF144091">
    <property type="entry name" value="Rhomboid-like"/>
    <property type="match status" value="1"/>
</dbReference>
<accession>A0ABS2GAH5</accession>
<keyword evidence="4" id="KW-0378">Hydrolase</keyword>
<dbReference type="Gene3D" id="1.20.1540.10">
    <property type="entry name" value="Rhomboid-like"/>
    <property type="match status" value="1"/>
</dbReference>